<evidence type="ECO:0000256" key="1">
    <source>
        <dbReference type="SAM" id="MobiDB-lite"/>
    </source>
</evidence>
<comment type="caution">
    <text evidence="2">The sequence shown here is derived from an EMBL/GenBank/DDBJ whole genome shotgun (WGS) entry which is preliminary data.</text>
</comment>
<evidence type="ECO:0000313" key="3">
    <source>
        <dbReference type="Proteomes" id="UP000653480"/>
    </source>
</evidence>
<protein>
    <submittedName>
        <fullName evidence="2">Uncharacterized protein</fullName>
    </submittedName>
</protein>
<feature type="compositionally biased region" description="Low complexity" evidence="1">
    <location>
        <begin position="94"/>
        <end position="106"/>
    </location>
</feature>
<name>A0A8H9H9D2_9ACTN</name>
<evidence type="ECO:0000313" key="2">
    <source>
        <dbReference type="EMBL" id="GGO27121.1"/>
    </source>
</evidence>
<dbReference type="Proteomes" id="UP000653480">
    <property type="component" value="Unassembled WGS sequence"/>
</dbReference>
<dbReference type="EMBL" id="BMMN01000015">
    <property type="protein sequence ID" value="GGO27121.1"/>
    <property type="molecule type" value="Genomic_DNA"/>
</dbReference>
<keyword evidence="3" id="KW-1185">Reference proteome</keyword>
<proteinExistence type="predicted"/>
<accession>A0A8H9H9D2</accession>
<feature type="region of interest" description="Disordered" evidence="1">
    <location>
        <begin position="83"/>
        <end position="106"/>
    </location>
</feature>
<dbReference type="AlphaFoldDB" id="A0A8H9H9D2"/>
<gene>
    <name evidence="2" type="ORF">GCM10011574_60200</name>
</gene>
<reference evidence="2" key="1">
    <citation type="journal article" date="2014" name="Int. J. Syst. Evol. Microbiol.">
        <title>Complete genome sequence of Corynebacterium casei LMG S-19264T (=DSM 44701T), isolated from a smear-ripened cheese.</title>
        <authorList>
            <consortium name="US DOE Joint Genome Institute (JGI-PGF)"/>
            <person name="Walter F."/>
            <person name="Albersmeier A."/>
            <person name="Kalinowski J."/>
            <person name="Ruckert C."/>
        </authorList>
    </citation>
    <scope>NUCLEOTIDE SEQUENCE</scope>
    <source>
        <strain evidence="2">CGMCC 4.7138</strain>
    </source>
</reference>
<organism evidence="2 3">
    <name type="scientific">Microbispora bryophytorum</name>
    <dbReference type="NCBI Taxonomy" id="1460882"/>
    <lineage>
        <taxon>Bacteria</taxon>
        <taxon>Bacillati</taxon>
        <taxon>Actinomycetota</taxon>
        <taxon>Actinomycetes</taxon>
        <taxon>Streptosporangiales</taxon>
        <taxon>Streptosporangiaceae</taxon>
        <taxon>Microbispora</taxon>
    </lineage>
</organism>
<sequence>MYLVHSYASYRGSQKGGGVNMFDSRGAPGGLRSMPRAIGRRAETSLSRISCLEPKWWNKDGCCTPTAAAISRVVVAAYPFRRTDWRPHGGSGAGSRSAPPRGRTHS</sequence>
<reference evidence="2" key="2">
    <citation type="submission" date="2020-09" db="EMBL/GenBank/DDBJ databases">
        <authorList>
            <person name="Sun Q."/>
            <person name="Zhou Y."/>
        </authorList>
    </citation>
    <scope>NUCLEOTIDE SEQUENCE</scope>
    <source>
        <strain evidence="2">CGMCC 4.7138</strain>
    </source>
</reference>